<dbReference type="PROSITE" id="PS51608">
    <property type="entry name" value="SAM_MT_UBIE"/>
    <property type="match status" value="1"/>
</dbReference>
<evidence type="ECO:0000256" key="1">
    <source>
        <dbReference type="SAM" id="MobiDB-lite"/>
    </source>
</evidence>
<dbReference type="InterPro" id="IPR029063">
    <property type="entry name" value="SAM-dependent_MTases_sf"/>
</dbReference>
<gene>
    <name evidence="2" type="ORF">CYJ73_13225</name>
</gene>
<reference evidence="2 3" key="1">
    <citation type="submission" date="2017-12" db="EMBL/GenBank/DDBJ databases">
        <title>Phylogenetic diversity of female urinary microbiome.</title>
        <authorList>
            <person name="Thomas-White K."/>
            <person name="Wolfe A.J."/>
        </authorList>
    </citation>
    <scope>NUCLEOTIDE SEQUENCE [LARGE SCALE GENOMIC DNA]</scope>
    <source>
        <strain evidence="2 3">UMB0777</strain>
    </source>
</reference>
<dbReference type="STRING" id="2055.BCM27_24615"/>
<feature type="compositionally biased region" description="Pro residues" evidence="1">
    <location>
        <begin position="172"/>
        <end position="188"/>
    </location>
</feature>
<dbReference type="CDD" id="cd02440">
    <property type="entry name" value="AdoMet_MTases"/>
    <property type="match status" value="1"/>
</dbReference>
<dbReference type="SUPFAM" id="SSF53335">
    <property type="entry name" value="S-adenosyl-L-methionine-dependent methyltransferases"/>
    <property type="match status" value="1"/>
</dbReference>
<dbReference type="InterPro" id="IPR004033">
    <property type="entry name" value="UbiE/COQ5_MeTrFase"/>
</dbReference>
<protein>
    <recommendedName>
        <fullName evidence="4">Methyltransferase domain-containing protein</fullName>
    </recommendedName>
</protein>
<dbReference type="Pfam" id="PF01209">
    <property type="entry name" value="Ubie_methyltran"/>
    <property type="match status" value="1"/>
</dbReference>
<dbReference type="Proteomes" id="UP000234662">
    <property type="component" value="Unassembled WGS sequence"/>
</dbReference>
<dbReference type="RefSeq" id="WP_101820514.1">
    <property type="nucleotide sequence ID" value="NZ_PKJC01000008.1"/>
</dbReference>
<name>A0A2I1R7W9_9ACTN</name>
<feature type="region of interest" description="Disordered" evidence="1">
    <location>
        <begin position="170"/>
        <end position="189"/>
    </location>
</feature>
<dbReference type="AlphaFoldDB" id="A0A2I1R7W9"/>
<accession>A0A2I1R7W9</accession>
<organism evidence="2 3">
    <name type="scientific">Gordonia terrae</name>
    <dbReference type="NCBI Taxonomy" id="2055"/>
    <lineage>
        <taxon>Bacteria</taxon>
        <taxon>Bacillati</taxon>
        <taxon>Actinomycetota</taxon>
        <taxon>Actinomycetes</taxon>
        <taxon>Mycobacteriales</taxon>
        <taxon>Gordoniaceae</taxon>
        <taxon>Gordonia</taxon>
    </lineage>
</organism>
<dbReference type="PANTHER" id="PTHR43591">
    <property type="entry name" value="METHYLTRANSFERASE"/>
    <property type="match status" value="1"/>
</dbReference>
<evidence type="ECO:0000313" key="3">
    <source>
        <dbReference type="Proteomes" id="UP000234662"/>
    </source>
</evidence>
<dbReference type="GO" id="GO:0008168">
    <property type="term" value="F:methyltransferase activity"/>
    <property type="evidence" value="ECO:0007669"/>
    <property type="project" value="InterPro"/>
</dbReference>
<dbReference type="EMBL" id="PKJC01000008">
    <property type="protein sequence ID" value="PKZ65244.1"/>
    <property type="molecule type" value="Genomic_DNA"/>
</dbReference>
<sequence length="280" mass="29639">MARPSIAETFNSASSDFDLVTPLVWGPAGETLVARGRTALGDRVLDVCSGTGASALAAARVVGPDGHVTAVDFAADLVDRGRISAFAAGLRNIDFRVEDVTTLAGRGDDIGGYDVLTCGFGVFFLPDMDAAVRDLLTLLRPGGRIAVAVWHDDALYDFTGAYFDEVARVTKTPPPPEPRAPSDGPPHPITRIDTEEKITAWLESIGAVQASASVLELRIPRTDEFSWSMVLGSGLRGALTGMDADAIADVRAGFLQRLVDEGITEVDCDTLIGVGRRPEN</sequence>
<evidence type="ECO:0008006" key="4">
    <source>
        <dbReference type="Google" id="ProtNLM"/>
    </source>
</evidence>
<proteinExistence type="predicted"/>
<comment type="caution">
    <text evidence="2">The sequence shown here is derived from an EMBL/GenBank/DDBJ whole genome shotgun (WGS) entry which is preliminary data.</text>
</comment>
<evidence type="ECO:0000313" key="2">
    <source>
        <dbReference type="EMBL" id="PKZ65244.1"/>
    </source>
</evidence>
<dbReference type="Gene3D" id="3.40.50.150">
    <property type="entry name" value="Vaccinia Virus protein VP39"/>
    <property type="match status" value="1"/>
</dbReference>